<accession>A0ABW5XM93</accession>
<dbReference type="GO" id="GO:0016787">
    <property type="term" value="F:hydrolase activity"/>
    <property type="evidence" value="ECO:0007669"/>
    <property type="project" value="UniProtKB-KW"/>
</dbReference>
<proteinExistence type="predicted"/>
<dbReference type="EMBL" id="JBHUON010000009">
    <property type="protein sequence ID" value="MFD2864865.1"/>
    <property type="molecule type" value="Genomic_DNA"/>
</dbReference>
<dbReference type="Pfam" id="PF02129">
    <property type="entry name" value="Peptidase_S15"/>
    <property type="match status" value="1"/>
</dbReference>
<dbReference type="InterPro" id="IPR029058">
    <property type="entry name" value="AB_hydrolase_fold"/>
</dbReference>
<dbReference type="PANTHER" id="PTHR43265">
    <property type="entry name" value="ESTERASE ESTD"/>
    <property type="match status" value="1"/>
</dbReference>
<gene>
    <name evidence="3" type="ORF">ACFSYC_09215</name>
</gene>
<dbReference type="Proteomes" id="UP001597601">
    <property type="component" value="Unassembled WGS sequence"/>
</dbReference>
<reference evidence="4" key="1">
    <citation type="journal article" date="2019" name="Int. J. Syst. Evol. Microbiol.">
        <title>The Global Catalogue of Microorganisms (GCM) 10K type strain sequencing project: providing services to taxonomists for standard genome sequencing and annotation.</title>
        <authorList>
            <consortium name="The Broad Institute Genomics Platform"/>
            <consortium name="The Broad Institute Genome Sequencing Center for Infectious Disease"/>
            <person name="Wu L."/>
            <person name="Ma J."/>
        </authorList>
    </citation>
    <scope>NUCLEOTIDE SEQUENCE [LARGE SCALE GENOMIC DNA]</scope>
    <source>
        <strain evidence="4">KCTC 52232</strain>
    </source>
</reference>
<dbReference type="InterPro" id="IPR000383">
    <property type="entry name" value="Xaa-Pro-like_dom"/>
</dbReference>
<evidence type="ECO:0000313" key="4">
    <source>
        <dbReference type="Proteomes" id="UP001597601"/>
    </source>
</evidence>
<dbReference type="InterPro" id="IPR053145">
    <property type="entry name" value="AB_hydrolase_Est10"/>
</dbReference>
<dbReference type="EC" id="3.4.-.-" evidence="3"/>
<evidence type="ECO:0000313" key="3">
    <source>
        <dbReference type="EMBL" id="MFD2864865.1"/>
    </source>
</evidence>
<dbReference type="SUPFAM" id="SSF53474">
    <property type="entry name" value="alpha/beta-Hydrolases"/>
    <property type="match status" value="1"/>
</dbReference>
<dbReference type="Gene3D" id="3.40.50.1820">
    <property type="entry name" value="alpha/beta hydrolase"/>
    <property type="match status" value="1"/>
</dbReference>
<dbReference type="PANTHER" id="PTHR43265:SF1">
    <property type="entry name" value="ESTERASE ESTD"/>
    <property type="match status" value="1"/>
</dbReference>
<keyword evidence="4" id="KW-1185">Reference proteome</keyword>
<protein>
    <submittedName>
        <fullName evidence="3">Alpha/beta hydrolase family protein</fullName>
        <ecNumber evidence="3">3.4.-.-</ecNumber>
    </submittedName>
</protein>
<feature type="signal peptide" evidence="1">
    <location>
        <begin position="1"/>
        <end position="24"/>
    </location>
</feature>
<name>A0ABW5XM93_9SPHI</name>
<evidence type="ECO:0000259" key="2">
    <source>
        <dbReference type="Pfam" id="PF02129"/>
    </source>
</evidence>
<keyword evidence="3" id="KW-0378">Hydrolase</keyword>
<evidence type="ECO:0000256" key="1">
    <source>
        <dbReference type="SAM" id="SignalP"/>
    </source>
</evidence>
<feature type="chain" id="PRO_5047187982" evidence="1">
    <location>
        <begin position="25"/>
        <end position="474"/>
    </location>
</feature>
<dbReference type="RefSeq" id="WP_377126126.1">
    <property type="nucleotide sequence ID" value="NZ_JBHUON010000009.1"/>
</dbReference>
<feature type="domain" description="Xaa-Pro dipeptidyl-peptidase-like" evidence="2">
    <location>
        <begin position="153"/>
        <end position="405"/>
    </location>
</feature>
<sequence length="474" mass="51848">MNLKTVFLLPLCFAVCIYKLSAQALPSKTRWEGKLGELKIVLRVFEDSVSKENKAEIDVPQQMALGLKVSKLTITNDSITAFIQTINAGYKGRLNAAKTELTGTWQQGGGSIPLILKQVSAEIKRLQTPKAPFPYLEEKIVYYNQDKSIQYGATLTLPKSAKPVPAVILITGSGPEDRDETIFDHKPFWVIADHLSRNGIAVLRVDDRGVGQTTGGDPNATSADFAKDVLVGIDYLKKHAGIDTKNIGLIGHSEGGVIAPLAALQSNDVAFIISLAGIGVKGSDIMHKQKYDAYKKTGQFTEDELSKITALDKGLMAAAAKTTSNEELSALLKNVFTEWKAQQTESFLKKMGFVGPNEGIIISRQVGAYFSPWMRYFIAYDPAITLTRLTIPVLALNGEKDVQVDAATNLAGFNSLLTQAGNKHFKVMQMPGLNHLFQQATTGEVGEYGEIEETISPEVLDIMTKWIQTLKPRK</sequence>
<comment type="caution">
    <text evidence="3">The sequence shown here is derived from an EMBL/GenBank/DDBJ whole genome shotgun (WGS) entry which is preliminary data.</text>
</comment>
<keyword evidence="1" id="KW-0732">Signal</keyword>
<organism evidence="3 4">
    <name type="scientific">Mucilaginibacter antarcticus</name>
    <dbReference type="NCBI Taxonomy" id="1855725"/>
    <lineage>
        <taxon>Bacteria</taxon>
        <taxon>Pseudomonadati</taxon>
        <taxon>Bacteroidota</taxon>
        <taxon>Sphingobacteriia</taxon>
        <taxon>Sphingobacteriales</taxon>
        <taxon>Sphingobacteriaceae</taxon>
        <taxon>Mucilaginibacter</taxon>
    </lineage>
</organism>